<dbReference type="GeneID" id="28722682"/>
<dbReference type="UniPathway" id="UPA00196"/>
<evidence type="ECO:0000256" key="6">
    <source>
        <dbReference type="ARBA" id="ARBA00022692"/>
    </source>
</evidence>
<dbReference type="GO" id="GO:0000030">
    <property type="term" value="F:mannosyltransferase activity"/>
    <property type="evidence" value="ECO:0007669"/>
    <property type="project" value="TreeGrafter"/>
</dbReference>
<dbReference type="PANTHER" id="PTHR28533">
    <property type="entry name" value="PROTEIN PBN1"/>
    <property type="match status" value="1"/>
</dbReference>
<dbReference type="AlphaFoldDB" id="A0A109UVT3"/>
<dbReference type="Pfam" id="PF08320">
    <property type="entry name" value="PIG-X"/>
    <property type="match status" value="1"/>
</dbReference>
<keyword evidence="9 11" id="KW-0472">Membrane</keyword>
<evidence type="ECO:0000313" key="12">
    <source>
        <dbReference type="EMBL" id="AMD19480.1"/>
    </source>
</evidence>
<reference evidence="12 13" key="1">
    <citation type="submission" date="2016-01" db="EMBL/GenBank/DDBJ databases">
        <title>Genome sequence of the yeast Holleya sinecauda.</title>
        <authorList>
            <person name="Dietrich F.S."/>
        </authorList>
    </citation>
    <scope>NUCLEOTIDE SEQUENCE [LARGE SCALE GENOMIC DNA]</scope>
    <source>
        <strain evidence="12 13">ATCC 58844</strain>
    </source>
</reference>
<evidence type="ECO:0000256" key="11">
    <source>
        <dbReference type="RuleBase" id="RU366056"/>
    </source>
</evidence>
<dbReference type="EMBL" id="CP014243">
    <property type="protein sequence ID" value="AMD19480.1"/>
    <property type="molecule type" value="Genomic_DNA"/>
</dbReference>
<keyword evidence="6 11" id="KW-0812">Transmembrane</keyword>
<dbReference type="SMART" id="SM00780">
    <property type="entry name" value="PIG-X"/>
    <property type="match status" value="1"/>
</dbReference>
<sequence>MCALRYRHTVLFETADQWRTKADHNETHVTVSGTEDGSITVQRRVIYPVKEEVKDEVRVTWNSGRVASDGKIVPQLLDGLNVYRRKHDGEGLPDGYIDSVVQIGLHRGSFDLEAVKGALGAWPEFDAETLKWDQCSYDINVNGTLRVDEYCVPGIEDTLVFGASKPDLGSGTSEKKLELGLFYVESSDEDSVHLSGVRCKWLNDGSDHLDKCHKTYLLYTPQHTIRGDADAPIYLEKPVGMHPTIHANMSSVRLSRSDCRLYAFMNIPVELFVDKFQQPPTLLFGEHDLELPEYKLESWGSEVLYELNPGQDNEIKLHSRYIKPDNGGRYRDISFRPFIFEACPSEYTVSENPFFQRGLGYESYFTPDTKFRHINNTDLHLTIPRADIGDYGTVQWTTIMCVLLSCAYLLISIFRPISRK</sequence>
<keyword evidence="7 11" id="KW-0256">Endoplasmic reticulum</keyword>
<comment type="pathway">
    <text evidence="2 11">Glycolipid biosynthesis; glycosylphosphatidylinositol-anchor biosynthesis.</text>
</comment>
<dbReference type="Proteomes" id="UP000243052">
    <property type="component" value="Chromosome iii"/>
</dbReference>
<dbReference type="GO" id="GO:1990529">
    <property type="term" value="C:glycosylphosphatidylinositol-mannosyltransferase I complex"/>
    <property type="evidence" value="ECO:0007669"/>
    <property type="project" value="TreeGrafter"/>
</dbReference>
<feature type="transmembrane region" description="Helical" evidence="11">
    <location>
        <begin position="394"/>
        <end position="414"/>
    </location>
</feature>
<evidence type="ECO:0000256" key="5">
    <source>
        <dbReference type="ARBA" id="ARBA00022502"/>
    </source>
</evidence>
<dbReference type="RefSeq" id="XP_017986476.1">
    <property type="nucleotide sequence ID" value="XM_018131636.1"/>
</dbReference>
<dbReference type="InterPro" id="IPR042322">
    <property type="entry name" value="Pbn1"/>
</dbReference>
<evidence type="ECO:0000256" key="8">
    <source>
        <dbReference type="ARBA" id="ARBA00022989"/>
    </source>
</evidence>
<comment type="subcellular location">
    <subcellularLocation>
        <location evidence="11">Endoplasmic reticulum membrane</location>
        <topology evidence="11">Single-pass membrane protein</topology>
    </subcellularLocation>
    <subcellularLocation>
        <location evidence="1">Endoplasmic reticulum membrane</location>
        <topology evidence="1">Single-pass type III membrane protein</topology>
    </subcellularLocation>
</comment>
<evidence type="ECO:0000256" key="7">
    <source>
        <dbReference type="ARBA" id="ARBA00022824"/>
    </source>
</evidence>
<dbReference type="GO" id="GO:0005789">
    <property type="term" value="C:endoplasmic reticulum membrane"/>
    <property type="evidence" value="ECO:0007669"/>
    <property type="project" value="UniProtKB-SubCell"/>
</dbReference>
<evidence type="ECO:0000256" key="2">
    <source>
        <dbReference type="ARBA" id="ARBA00004687"/>
    </source>
</evidence>
<keyword evidence="5 11" id="KW-0337">GPI-anchor biosynthesis</keyword>
<evidence type="ECO:0000256" key="1">
    <source>
        <dbReference type="ARBA" id="ARBA00004643"/>
    </source>
</evidence>
<evidence type="ECO:0000256" key="3">
    <source>
        <dbReference type="ARBA" id="ARBA00010345"/>
    </source>
</evidence>
<name>A0A109UVT3_9SACH</name>
<dbReference type="PANTHER" id="PTHR28533:SF1">
    <property type="entry name" value="PROTEIN PBN1"/>
    <property type="match status" value="1"/>
</dbReference>
<evidence type="ECO:0000256" key="9">
    <source>
        <dbReference type="ARBA" id="ARBA00023136"/>
    </source>
</evidence>
<comment type="function">
    <text evidence="11">Required for proper folding and/or the stability of a subset of proteins in the endoplasmic reticulum. Component of glycosylphosphatidylinositol-mannosyltransferase 1 which transfers the first of the 4 mannoses in the GPI-anchor precursors during GPI-anchor biosynthesis. Probably acts by stabilizing the mannosyltransferase GPI14.</text>
</comment>
<keyword evidence="8 11" id="KW-1133">Transmembrane helix</keyword>
<gene>
    <name evidence="12" type="ORF">AW171_hschr31317</name>
</gene>
<protein>
    <recommendedName>
        <fullName evidence="4 11">Protein PBN1</fullName>
    </recommendedName>
</protein>
<dbReference type="STRING" id="45286.A0A109UVT3"/>
<evidence type="ECO:0000256" key="10">
    <source>
        <dbReference type="ARBA" id="ARBA00023180"/>
    </source>
</evidence>
<evidence type="ECO:0000256" key="4">
    <source>
        <dbReference type="ARBA" id="ARBA00020410"/>
    </source>
</evidence>
<keyword evidence="13" id="KW-1185">Reference proteome</keyword>
<dbReference type="OrthoDB" id="5546453at2759"/>
<organism evidence="12 13">
    <name type="scientific">Eremothecium sinecaudum</name>
    <dbReference type="NCBI Taxonomy" id="45286"/>
    <lineage>
        <taxon>Eukaryota</taxon>
        <taxon>Fungi</taxon>
        <taxon>Dikarya</taxon>
        <taxon>Ascomycota</taxon>
        <taxon>Saccharomycotina</taxon>
        <taxon>Saccharomycetes</taxon>
        <taxon>Saccharomycetales</taxon>
        <taxon>Saccharomycetaceae</taxon>
        <taxon>Eremothecium</taxon>
    </lineage>
</organism>
<accession>A0A109UVT3</accession>
<dbReference type="InterPro" id="IPR013233">
    <property type="entry name" value="PIG-X/PBN1"/>
</dbReference>
<keyword evidence="10" id="KW-0325">Glycoprotein</keyword>
<proteinExistence type="inferred from homology"/>
<evidence type="ECO:0000313" key="13">
    <source>
        <dbReference type="Proteomes" id="UP000243052"/>
    </source>
</evidence>
<comment type="similarity">
    <text evidence="3 11">Belongs to the PIGX family.</text>
</comment>
<dbReference type="GO" id="GO:0006506">
    <property type="term" value="P:GPI anchor biosynthetic process"/>
    <property type="evidence" value="ECO:0007669"/>
    <property type="project" value="UniProtKB-UniPathway"/>
</dbReference>